<comment type="pathway">
    <text evidence="1 13">Lipid metabolism; fatty acid biosynthesis.</text>
</comment>
<dbReference type="UniPathway" id="UPA00094"/>
<keyword evidence="6 13" id="KW-0808">Transferase</keyword>
<accession>A0A0P1NYU8</accession>
<evidence type="ECO:0000256" key="4">
    <source>
        <dbReference type="ARBA" id="ARBA00022490"/>
    </source>
</evidence>
<dbReference type="NCBIfam" id="TIGR00747">
    <property type="entry name" value="fabH"/>
    <property type="match status" value="1"/>
</dbReference>
<evidence type="ECO:0000256" key="7">
    <source>
        <dbReference type="ARBA" id="ARBA00022832"/>
    </source>
</evidence>
<evidence type="ECO:0000259" key="15">
    <source>
        <dbReference type="Pfam" id="PF08545"/>
    </source>
</evidence>
<dbReference type="AlphaFoldDB" id="A0A0P1NYU8"/>
<dbReference type="FunFam" id="3.40.47.10:FF:000004">
    <property type="entry name" value="3-oxoacyl-[acyl-carrier-protein] synthase 3"/>
    <property type="match status" value="1"/>
</dbReference>
<comment type="subcellular location">
    <subcellularLocation>
        <location evidence="13">Cytoplasm</location>
    </subcellularLocation>
</comment>
<evidence type="ECO:0000256" key="5">
    <source>
        <dbReference type="ARBA" id="ARBA00022516"/>
    </source>
</evidence>
<evidence type="ECO:0000256" key="3">
    <source>
        <dbReference type="ARBA" id="ARBA00012333"/>
    </source>
</evidence>
<keyword evidence="4 13" id="KW-0963">Cytoplasm</keyword>
<keyword evidence="7 13" id="KW-0276">Fatty acid metabolism</keyword>
<feature type="domain" description="Beta-ketoacyl-[acyl-carrier-protein] synthase III C-terminal" evidence="14">
    <location>
        <begin position="241"/>
        <end position="329"/>
    </location>
</feature>
<dbReference type="Pfam" id="PF08545">
    <property type="entry name" value="ACP_syn_III"/>
    <property type="match status" value="1"/>
</dbReference>
<comment type="domain">
    <text evidence="13">The last Arg residue of the ACP-binding site is essential for the weak association between ACP/AcpP and FabH.</text>
</comment>
<comment type="function">
    <text evidence="13">Catalyzes the condensation reaction of fatty acid synthesis by the addition to an acyl acceptor of two carbons from malonyl-ACP. Catalyzes the first condensation reaction which initiates fatty acid synthesis and may therefore play a role in governing the total rate of fatty acid production. Possesses both acetoacetyl-ACP synthase and acetyl transacylase activities. Its substrate specificity determines the biosynthesis of branched-chain and/or straight-chain of fatty acids.</text>
</comment>
<evidence type="ECO:0000256" key="2">
    <source>
        <dbReference type="ARBA" id="ARBA00008642"/>
    </source>
</evidence>
<evidence type="ECO:0000256" key="11">
    <source>
        <dbReference type="ARBA" id="ARBA00023315"/>
    </source>
</evidence>
<dbReference type="GO" id="GO:0044550">
    <property type="term" value="P:secondary metabolite biosynthetic process"/>
    <property type="evidence" value="ECO:0007669"/>
    <property type="project" value="TreeGrafter"/>
</dbReference>
<evidence type="ECO:0000259" key="14">
    <source>
        <dbReference type="Pfam" id="PF08541"/>
    </source>
</evidence>
<keyword evidence="11 13" id="KW-0012">Acyltransferase</keyword>
<dbReference type="RefSeq" id="WP_320409431.1">
    <property type="nucleotide sequence ID" value="NZ_CZVW01000038.1"/>
</dbReference>
<keyword evidence="10 13" id="KW-0511">Multifunctional enzyme</keyword>
<feature type="active site" evidence="13">
    <location>
        <position position="286"/>
    </location>
</feature>
<evidence type="ECO:0000313" key="16">
    <source>
        <dbReference type="EMBL" id="CUT05361.1"/>
    </source>
</evidence>
<dbReference type="PANTHER" id="PTHR34069:SF2">
    <property type="entry name" value="BETA-KETOACYL-[ACYL-CARRIER-PROTEIN] SYNTHASE III"/>
    <property type="match status" value="1"/>
</dbReference>
<dbReference type="InterPro" id="IPR004655">
    <property type="entry name" value="FabH"/>
</dbReference>
<protein>
    <recommendedName>
        <fullName evidence="3 13">Beta-ketoacyl-[acyl-carrier-protein] synthase III</fullName>
        <shortName evidence="13">Beta-ketoacyl-ACP synthase III</shortName>
        <shortName evidence="13">KAS III</shortName>
        <ecNumber evidence="3 13">2.3.1.180</ecNumber>
    </recommendedName>
    <alternativeName>
        <fullName evidence="13">3-oxoacyl-[acyl-carrier-protein] synthase 3</fullName>
    </alternativeName>
    <alternativeName>
        <fullName evidence="13">3-oxoacyl-[acyl-carrier-protein] synthase III</fullName>
    </alternativeName>
</protein>
<evidence type="ECO:0000256" key="13">
    <source>
        <dbReference type="HAMAP-Rule" id="MF_01815"/>
    </source>
</evidence>
<feature type="active site" evidence="13">
    <location>
        <position position="256"/>
    </location>
</feature>
<dbReference type="InterPro" id="IPR016039">
    <property type="entry name" value="Thiolase-like"/>
</dbReference>
<organism evidence="16 17">
    <name type="scientific">Candidatus Chryseopegocella kryptomonas</name>
    <dbReference type="NCBI Taxonomy" id="1633643"/>
    <lineage>
        <taxon>Bacteria</taxon>
        <taxon>Pseudomonadati</taxon>
        <taxon>Candidatus Kryptoniota</taxon>
        <taxon>Candidatus Chryseopegocella</taxon>
    </lineage>
</organism>
<dbReference type="GO" id="GO:0004315">
    <property type="term" value="F:3-oxoacyl-[acyl-carrier-protein] synthase activity"/>
    <property type="evidence" value="ECO:0007669"/>
    <property type="project" value="InterPro"/>
</dbReference>
<dbReference type="HAMAP" id="MF_01815">
    <property type="entry name" value="FabH"/>
    <property type="match status" value="1"/>
</dbReference>
<dbReference type="Pfam" id="PF08541">
    <property type="entry name" value="ACP_syn_III_C"/>
    <property type="match status" value="1"/>
</dbReference>
<evidence type="ECO:0000256" key="9">
    <source>
        <dbReference type="ARBA" id="ARBA00023160"/>
    </source>
</evidence>
<comment type="catalytic activity">
    <reaction evidence="12">
        <text>malonyl-[ACP] + acetyl-CoA + H(+) = 3-oxobutanoyl-[ACP] + CO2 + CoA</text>
        <dbReference type="Rhea" id="RHEA:12080"/>
        <dbReference type="Rhea" id="RHEA-COMP:9623"/>
        <dbReference type="Rhea" id="RHEA-COMP:9625"/>
        <dbReference type="ChEBI" id="CHEBI:15378"/>
        <dbReference type="ChEBI" id="CHEBI:16526"/>
        <dbReference type="ChEBI" id="CHEBI:57287"/>
        <dbReference type="ChEBI" id="CHEBI:57288"/>
        <dbReference type="ChEBI" id="CHEBI:78449"/>
        <dbReference type="ChEBI" id="CHEBI:78450"/>
        <dbReference type="EC" id="2.3.1.180"/>
    </reaction>
    <physiologicalReaction direction="left-to-right" evidence="12">
        <dbReference type="Rhea" id="RHEA:12081"/>
    </physiologicalReaction>
</comment>
<comment type="subunit">
    <text evidence="13">Homodimer.</text>
</comment>
<dbReference type="EMBL" id="CZVW01000038">
    <property type="protein sequence ID" value="CUT05361.1"/>
    <property type="molecule type" value="Genomic_DNA"/>
</dbReference>
<proteinExistence type="inferred from homology"/>
<keyword evidence="17" id="KW-1185">Reference proteome</keyword>
<evidence type="ECO:0000256" key="12">
    <source>
        <dbReference type="ARBA" id="ARBA00051096"/>
    </source>
</evidence>
<dbReference type="GO" id="GO:0006633">
    <property type="term" value="P:fatty acid biosynthetic process"/>
    <property type="evidence" value="ECO:0007669"/>
    <property type="project" value="UniProtKB-UniRule"/>
</dbReference>
<dbReference type="EC" id="2.3.1.180" evidence="3 13"/>
<evidence type="ECO:0000256" key="10">
    <source>
        <dbReference type="ARBA" id="ARBA00023268"/>
    </source>
</evidence>
<evidence type="ECO:0000256" key="6">
    <source>
        <dbReference type="ARBA" id="ARBA00022679"/>
    </source>
</evidence>
<keyword evidence="8 13" id="KW-0443">Lipid metabolism</keyword>
<evidence type="ECO:0000313" key="17">
    <source>
        <dbReference type="Proteomes" id="UP000199197"/>
    </source>
</evidence>
<dbReference type="NCBIfam" id="NF006829">
    <property type="entry name" value="PRK09352.1"/>
    <property type="match status" value="1"/>
</dbReference>
<sequence>MGQRIRATITAVGHYVPEKVLSNFDLEKMVETSDEWIRTRTGIRERRILEKGATSDLAVEAIKRLFENSGVSPDEIELLIVATVTPDMFFPSTAAVIQEKLGLKRAWGFDLSAACSGFIYALITGAQFIESGNYKKVLVVGADKMSAIVDYTDRNTCVLFGDGAGAVLLEPSDDPNYGILDHIMYMDGSGGKYLYMPGGGSLNPPTHETVDKKMHYIYQDGRAVFKVAVVGMADVSDEIVKRNGLTGNDIDWLVPHQANLRIITATAERMGLDLSKVMINIDRYGNTTAATIPLCLSEYWECGKLKPGHMLVMSAFGAGYTWGAVLMRWSLPNPPKPRPDVAKYCEEMDSRRFEIPEELKIKNEVNK</sequence>
<gene>
    <name evidence="13" type="primary">fabH</name>
    <name evidence="16" type="ORF">JGI23_01943</name>
</gene>
<dbReference type="GO" id="GO:0033818">
    <property type="term" value="F:beta-ketoacyl-acyl-carrier-protein synthase III activity"/>
    <property type="evidence" value="ECO:0007669"/>
    <property type="project" value="UniProtKB-UniRule"/>
</dbReference>
<dbReference type="Proteomes" id="UP000199197">
    <property type="component" value="Unassembled WGS sequence"/>
</dbReference>
<dbReference type="InterPro" id="IPR013751">
    <property type="entry name" value="ACP_syn_III_N"/>
</dbReference>
<keyword evidence="9 13" id="KW-0275">Fatty acid biosynthesis</keyword>
<name>A0A0P1NYU8_9BACT</name>
<dbReference type="PANTHER" id="PTHR34069">
    <property type="entry name" value="3-OXOACYL-[ACYL-CARRIER-PROTEIN] SYNTHASE 3"/>
    <property type="match status" value="1"/>
</dbReference>
<feature type="region of interest" description="ACP-binding" evidence="13">
    <location>
        <begin position="257"/>
        <end position="261"/>
    </location>
</feature>
<dbReference type="Gene3D" id="3.40.47.10">
    <property type="match status" value="1"/>
</dbReference>
<dbReference type="GO" id="GO:0005737">
    <property type="term" value="C:cytoplasm"/>
    <property type="evidence" value="ECO:0007669"/>
    <property type="project" value="UniProtKB-SubCell"/>
</dbReference>
<feature type="active site" evidence="13">
    <location>
        <position position="115"/>
    </location>
</feature>
<evidence type="ECO:0000256" key="1">
    <source>
        <dbReference type="ARBA" id="ARBA00005194"/>
    </source>
</evidence>
<feature type="domain" description="Beta-ketoacyl-[acyl-carrier-protein] synthase III N-terminal" evidence="15">
    <location>
        <begin position="109"/>
        <end position="188"/>
    </location>
</feature>
<reference evidence="17" key="1">
    <citation type="submission" date="2015-11" db="EMBL/GenBank/DDBJ databases">
        <authorList>
            <person name="Varghese N."/>
        </authorList>
    </citation>
    <scope>NUCLEOTIDE SEQUENCE [LARGE SCALE GENOMIC DNA]</scope>
    <source>
        <strain evidence="17">JGI-23</strain>
    </source>
</reference>
<dbReference type="SUPFAM" id="SSF53901">
    <property type="entry name" value="Thiolase-like"/>
    <property type="match status" value="1"/>
</dbReference>
<evidence type="ECO:0000256" key="8">
    <source>
        <dbReference type="ARBA" id="ARBA00023098"/>
    </source>
</evidence>
<keyword evidence="5 13" id="KW-0444">Lipid biosynthesis</keyword>
<comment type="similarity">
    <text evidence="2 13">Belongs to the thiolase-like superfamily. FabH family.</text>
</comment>
<dbReference type="CDD" id="cd00830">
    <property type="entry name" value="KAS_III"/>
    <property type="match status" value="1"/>
</dbReference>
<dbReference type="InterPro" id="IPR013747">
    <property type="entry name" value="ACP_syn_III_C"/>
</dbReference>